<name>A0A1M6DUF4_MALRU</name>
<dbReference type="InterPro" id="IPR011042">
    <property type="entry name" value="6-blade_b-propeller_TolB-like"/>
</dbReference>
<evidence type="ECO:0000313" key="4">
    <source>
        <dbReference type="EMBL" id="SHI76760.1"/>
    </source>
</evidence>
<keyword evidence="5" id="KW-1185">Reference proteome</keyword>
<evidence type="ECO:0000256" key="2">
    <source>
        <dbReference type="PROSITE-ProRule" id="PRU00504"/>
    </source>
</evidence>
<sequence>MNRFVVALLVCLLLVQMMPAPVFAGAPQLQAQGKLRSCESLTTGVTVDNAGNLFLSKARLQTISKFDIYGRKLEHFTPLQIGEGGVAVSPMGNIVYAAAGKSVLTIDGYSGEVTGRLGAEENEFDWVTGLELDDRGYIYVADSGSRKVRIYNPAGEFQSEFAGPGEDLGQLGFLSAMAINLSAGEVWVADNLAKGVTPGPKIVVYDLAGQFLREIPGSTGFGQEPIGSFSALTFDHQGRVYVLDGEKNEIRTLDPRTGGALTYDQFGPFDKRLVGHSSLAFDPATSRLFVGSGQEVFILGVDGAVQVLPQARR</sequence>
<accession>A0A1M6DUF4</accession>
<dbReference type="OrthoDB" id="5504302at2"/>
<evidence type="ECO:0000313" key="5">
    <source>
        <dbReference type="Proteomes" id="UP000184171"/>
    </source>
</evidence>
<evidence type="ECO:0008006" key="6">
    <source>
        <dbReference type="Google" id="ProtNLM"/>
    </source>
</evidence>
<feature type="chain" id="PRO_5012251893" description="NHL repeat-containing protein" evidence="3">
    <location>
        <begin position="25"/>
        <end position="313"/>
    </location>
</feature>
<protein>
    <recommendedName>
        <fullName evidence="6">NHL repeat-containing protein</fullName>
    </recommendedName>
</protein>
<dbReference type="SUPFAM" id="SSF101898">
    <property type="entry name" value="NHL repeat"/>
    <property type="match status" value="1"/>
</dbReference>
<dbReference type="Proteomes" id="UP000184171">
    <property type="component" value="Unassembled WGS sequence"/>
</dbReference>
<keyword evidence="3" id="KW-0732">Signal</keyword>
<evidence type="ECO:0000256" key="3">
    <source>
        <dbReference type="SAM" id="SignalP"/>
    </source>
</evidence>
<dbReference type="PROSITE" id="PS51125">
    <property type="entry name" value="NHL"/>
    <property type="match status" value="1"/>
</dbReference>
<dbReference type="PANTHER" id="PTHR24104">
    <property type="entry name" value="E3 UBIQUITIN-PROTEIN LIGASE NHLRC1-RELATED"/>
    <property type="match status" value="1"/>
</dbReference>
<dbReference type="Gene3D" id="2.120.10.30">
    <property type="entry name" value="TolB, C-terminal domain"/>
    <property type="match status" value="1"/>
</dbReference>
<feature type="repeat" description="NHL" evidence="2">
    <location>
        <begin position="111"/>
        <end position="154"/>
    </location>
</feature>
<dbReference type="AlphaFoldDB" id="A0A1M6DUF4"/>
<feature type="signal peptide" evidence="3">
    <location>
        <begin position="1"/>
        <end position="24"/>
    </location>
</feature>
<dbReference type="EMBL" id="FQZT01000002">
    <property type="protein sequence ID" value="SHI76760.1"/>
    <property type="molecule type" value="Genomic_DNA"/>
</dbReference>
<dbReference type="PANTHER" id="PTHR24104:SF25">
    <property type="entry name" value="PROTEIN LIN-41"/>
    <property type="match status" value="1"/>
</dbReference>
<dbReference type="RefSeq" id="WP_072905843.1">
    <property type="nucleotide sequence ID" value="NZ_FQZT01000002.1"/>
</dbReference>
<dbReference type="CDD" id="cd05819">
    <property type="entry name" value="NHL"/>
    <property type="match status" value="1"/>
</dbReference>
<dbReference type="GO" id="GO:0008270">
    <property type="term" value="F:zinc ion binding"/>
    <property type="evidence" value="ECO:0007669"/>
    <property type="project" value="UniProtKB-KW"/>
</dbReference>
<evidence type="ECO:0000256" key="1">
    <source>
        <dbReference type="ARBA" id="ARBA00022737"/>
    </source>
</evidence>
<dbReference type="InterPro" id="IPR001258">
    <property type="entry name" value="NHL_repeat"/>
</dbReference>
<reference evidence="4 5" key="1">
    <citation type="submission" date="2016-11" db="EMBL/GenBank/DDBJ databases">
        <authorList>
            <person name="Jaros S."/>
            <person name="Januszkiewicz K."/>
            <person name="Wedrychowicz H."/>
        </authorList>
    </citation>
    <scope>NUCLEOTIDE SEQUENCE [LARGE SCALE GENOMIC DNA]</scope>
    <source>
        <strain evidence="4 5">DSM 5091</strain>
    </source>
</reference>
<dbReference type="STRING" id="1122189.SAMN02745165_00807"/>
<keyword evidence="1" id="KW-0677">Repeat</keyword>
<organism evidence="4 5">
    <name type="scientific">Malonomonas rubra DSM 5091</name>
    <dbReference type="NCBI Taxonomy" id="1122189"/>
    <lineage>
        <taxon>Bacteria</taxon>
        <taxon>Pseudomonadati</taxon>
        <taxon>Thermodesulfobacteriota</taxon>
        <taxon>Desulfuromonadia</taxon>
        <taxon>Desulfuromonadales</taxon>
        <taxon>Geopsychrobacteraceae</taxon>
        <taxon>Malonomonas</taxon>
    </lineage>
</organism>
<proteinExistence type="predicted"/>
<dbReference type="InterPro" id="IPR050952">
    <property type="entry name" value="TRIM-NHL_E3_ligases"/>
</dbReference>
<gene>
    <name evidence="4" type="ORF">SAMN02745165_00807</name>
</gene>